<feature type="signal peptide" evidence="2">
    <location>
        <begin position="1"/>
        <end position="19"/>
    </location>
</feature>
<dbReference type="AlphaFoldDB" id="A0A0A1TRL9"/>
<feature type="chain" id="PRO_5001990340" description="DUF7728 domain-containing protein" evidence="2">
    <location>
        <begin position="20"/>
        <end position="264"/>
    </location>
</feature>
<keyword evidence="5" id="KW-1185">Reference proteome</keyword>
<keyword evidence="1" id="KW-0472">Membrane</keyword>
<dbReference type="HOGENOM" id="CLU_1054434_0_0_1"/>
<evidence type="ECO:0000259" key="3">
    <source>
        <dbReference type="Pfam" id="PF24854"/>
    </source>
</evidence>
<dbReference type="Proteomes" id="UP000039046">
    <property type="component" value="Unassembled WGS sequence"/>
</dbReference>
<name>A0A0A1TRL9_9HYPO</name>
<accession>A0A0A1TRL9</accession>
<dbReference type="EMBL" id="CDHN01000007">
    <property type="protein sequence ID" value="CEJ94765.1"/>
    <property type="molecule type" value="Genomic_DNA"/>
</dbReference>
<organism evidence="4 5">
    <name type="scientific">[Torrubiella] hemipterigena</name>
    <dbReference type="NCBI Taxonomy" id="1531966"/>
    <lineage>
        <taxon>Eukaryota</taxon>
        <taxon>Fungi</taxon>
        <taxon>Dikarya</taxon>
        <taxon>Ascomycota</taxon>
        <taxon>Pezizomycotina</taxon>
        <taxon>Sordariomycetes</taxon>
        <taxon>Hypocreomycetidae</taxon>
        <taxon>Hypocreales</taxon>
        <taxon>Clavicipitaceae</taxon>
        <taxon>Clavicipitaceae incertae sedis</taxon>
        <taxon>'Torrubiella' clade</taxon>
    </lineage>
</organism>
<keyword evidence="2" id="KW-0732">Signal</keyword>
<protein>
    <recommendedName>
        <fullName evidence="3">DUF7728 domain-containing protein</fullName>
    </recommendedName>
</protein>
<dbReference type="InterPro" id="IPR056145">
    <property type="entry name" value="DUF7728"/>
</dbReference>
<evidence type="ECO:0000313" key="4">
    <source>
        <dbReference type="EMBL" id="CEJ94765.1"/>
    </source>
</evidence>
<keyword evidence="1" id="KW-1133">Transmembrane helix</keyword>
<feature type="domain" description="DUF7728" evidence="3">
    <location>
        <begin position="44"/>
        <end position="193"/>
    </location>
</feature>
<evidence type="ECO:0000256" key="1">
    <source>
        <dbReference type="SAM" id="Phobius"/>
    </source>
</evidence>
<reference evidence="4 5" key="1">
    <citation type="journal article" date="2015" name="Genome Announc.">
        <title>Draft Genome Sequence and Gene Annotation of the Entomopathogenic Fungus Verticillium hemipterigenum.</title>
        <authorList>
            <person name="Horn F."/>
            <person name="Habel A."/>
            <person name="Scharf D.H."/>
            <person name="Dworschak J."/>
            <person name="Brakhage A.A."/>
            <person name="Guthke R."/>
            <person name="Hertweck C."/>
            <person name="Linde J."/>
        </authorList>
    </citation>
    <scope>NUCLEOTIDE SEQUENCE [LARGE SCALE GENOMIC DNA]</scope>
</reference>
<evidence type="ECO:0000256" key="2">
    <source>
        <dbReference type="SAM" id="SignalP"/>
    </source>
</evidence>
<feature type="transmembrane region" description="Helical" evidence="1">
    <location>
        <begin position="242"/>
        <end position="263"/>
    </location>
</feature>
<proteinExistence type="predicted"/>
<gene>
    <name evidence="4" type="ORF">VHEMI10278</name>
</gene>
<dbReference type="Pfam" id="PF24854">
    <property type="entry name" value="DUF7728"/>
    <property type="match status" value="1"/>
</dbReference>
<sequence length="264" mass="28208">MRLSLLVAIAMAVITPCLAARPPPKLDDELLKALPFDADWGAAARVYEMPCPTCRIGPSDPLDNLPLTGPQPGEVFPESILRVNISVEQTNDQDALLINGCQFYPSPTLCSSSTVRADQYVKSECGTWEYKASPYTAFRSTREHTNDNVLGRGIAANVFRLWIGRVATRLIKPEPEINVRLLIFPNGQLLIATGAAYVPTSPKSTCESQPPQPQSSCNSTTSPNATGVCAVVPSHPPGINGAASAVVGTLGALVVLVWGGVYFF</sequence>
<evidence type="ECO:0000313" key="5">
    <source>
        <dbReference type="Proteomes" id="UP000039046"/>
    </source>
</evidence>
<keyword evidence="1" id="KW-0812">Transmembrane</keyword>